<evidence type="ECO:0000259" key="2">
    <source>
        <dbReference type="Pfam" id="PF21831"/>
    </source>
</evidence>
<accession>A0A177BVT7</accession>
<dbReference type="GeneID" id="28769541"/>
<proteinExistence type="predicted"/>
<gene>
    <name evidence="3" type="ORF">CC84DRAFT_403355</name>
</gene>
<organism evidence="3 4">
    <name type="scientific">Paraphaeosphaeria sporulosa</name>
    <dbReference type="NCBI Taxonomy" id="1460663"/>
    <lineage>
        <taxon>Eukaryota</taxon>
        <taxon>Fungi</taxon>
        <taxon>Dikarya</taxon>
        <taxon>Ascomycota</taxon>
        <taxon>Pezizomycotina</taxon>
        <taxon>Dothideomycetes</taxon>
        <taxon>Pleosporomycetidae</taxon>
        <taxon>Pleosporales</taxon>
        <taxon>Massarineae</taxon>
        <taxon>Didymosphaeriaceae</taxon>
        <taxon>Paraphaeosphaeria</taxon>
    </lineage>
</organism>
<feature type="region of interest" description="Disordered" evidence="1">
    <location>
        <begin position="1"/>
        <end position="24"/>
    </location>
</feature>
<reference evidence="3 4" key="1">
    <citation type="submission" date="2016-05" db="EMBL/GenBank/DDBJ databases">
        <title>Comparative analysis of secretome profiles of manganese(II)-oxidizing ascomycete fungi.</title>
        <authorList>
            <consortium name="DOE Joint Genome Institute"/>
            <person name="Zeiner C.A."/>
            <person name="Purvine S.O."/>
            <person name="Zink E.M."/>
            <person name="Wu S."/>
            <person name="Pasa-Tolic L."/>
            <person name="Chaput D.L."/>
            <person name="Haridas S."/>
            <person name="Grigoriev I.V."/>
            <person name="Santelli C.M."/>
            <person name="Hansel C.M."/>
        </authorList>
    </citation>
    <scope>NUCLEOTIDE SEQUENCE [LARGE SCALE GENOMIC DNA]</scope>
    <source>
        <strain evidence="3 4">AP3s5-JAC2a</strain>
    </source>
</reference>
<dbReference type="InParanoid" id="A0A177BVT7"/>
<dbReference type="EMBL" id="KV441562">
    <property type="protein sequence ID" value="OAF99444.1"/>
    <property type="molecule type" value="Genomic_DNA"/>
</dbReference>
<feature type="domain" description="DUF6891" evidence="2">
    <location>
        <begin position="26"/>
        <end position="209"/>
    </location>
</feature>
<sequence length="211" mass="23784">MSESEISSHASSDNGSDDSTIEVQTEKLQEYTQQIREKLKPGFMTQEELVGFGADLIAADNHDGDAEDLAEAIVGQLWEERLEEEKSWPAETSHDRLERAFNRLEAQGITAAMNFTCCRSCGFEEIGDVANEGDHAFVFFHQQDAERLDGEDCDLYLAFGDHEDESRAAAEKAGREVVQLLRDNGLDVQWEGNANSRIVVHFDVWQKRLEQ</sequence>
<feature type="compositionally biased region" description="Low complexity" evidence="1">
    <location>
        <begin position="1"/>
        <end position="12"/>
    </location>
</feature>
<evidence type="ECO:0000256" key="1">
    <source>
        <dbReference type="SAM" id="MobiDB-lite"/>
    </source>
</evidence>
<protein>
    <recommendedName>
        <fullName evidence="2">DUF6891 domain-containing protein</fullName>
    </recommendedName>
</protein>
<dbReference type="OrthoDB" id="4179397at2759"/>
<evidence type="ECO:0000313" key="3">
    <source>
        <dbReference type="EMBL" id="OAF99444.1"/>
    </source>
</evidence>
<dbReference type="Pfam" id="PF21831">
    <property type="entry name" value="DUF6891"/>
    <property type="match status" value="1"/>
</dbReference>
<name>A0A177BVT7_9PLEO</name>
<dbReference type="RefSeq" id="XP_018029810.1">
    <property type="nucleotide sequence ID" value="XM_018186055.1"/>
</dbReference>
<evidence type="ECO:0000313" key="4">
    <source>
        <dbReference type="Proteomes" id="UP000077069"/>
    </source>
</evidence>
<dbReference type="AlphaFoldDB" id="A0A177BVT7"/>
<keyword evidence="4" id="KW-1185">Reference proteome</keyword>
<dbReference type="Proteomes" id="UP000077069">
    <property type="component" value="Unassembled WGS sequence"/>
</dbReference>
<dbReference type="InterPro" id="IPR054186">
    <property type="entry name" value="DUF6891"/>
</dbReference>